<keyword evidence="1" id="KW-1133">Transmembrane helix</keyword>
<reference evidence="2 3" key="1">
    <citation type="submission" date="2017-11" db="EMBL/GenBank/DDBJ databases">
        <title>Complete genome of a free-living desiccation-tolerant cyanobacterium and its photosynthetic adaptation to extreme terrestrial habitat.</title>
        <authorList>
            <person name="Shang J."/>
        </authorList>
    </citation>
    <scope>NUCLEOTIDE SEQUENCE [LARGE SCALE GENOMIC DNA]</scope>
    <source>
        <strain evidence="2 3">CCNUN1</strain>
    </source>
</reference>
<dbReference type="Proteomes" id="UP000232003">
    <property type="component" value="Chromosome"/>
</dbReference>
<evidence type="ECO:0000313" key="3">
    <source>
        <dbReference type="Proteomes" id="UP000232003"/>
    </source>
</evidence>
<proteinExistence type="predicted"/>
<sequence>MKNKPNLSGNTPGNSYFLPIASLIFSVAMFLLVGRAVANNAVLRSIFSCQAQGLGGAIPTIDVWYQQGTNLSFIPAGEVIKKVWLNDPSQVTIDFDGPVCMQFGQDSNSNAGDCKNSSANVIQLRRIPKLNIPGLPPTSNTLLTVVTEGQGRNKLYTFRVIYKTDNPEYHSLAVFADPSGQEGACAKVPQ</sequence>
<gene>
    <name evidence="2" type="ORF">COO91_04769</name>
</gene>
<evidence type="ECO:0000313" key="2">
    <source>
        <dbReference type="EMBL" id="AUB38794.1"/>
    </source>
</evidence>
<dbReference type="AlphaFoldDB" id="A0A2K8STI8"/>
<keyword evidence="1" id="KW-0472">Membrane</keyword>
<keyword evidence="1" id="KW-0812">Transmembrane</keyword>
<dbReference type="RefSeq" id="WP_100900002.1">
    <property type="nucleotide sequence ID" value="NZ_CAWNNC010000001.1"/>
</dbReference>
<dbReference type="EMBL" id="CP024785">
    <property type="protein sequence ID" value="AUB38794.1"/>
    <property type="molecule type" value="Genomic_DNA"/>
</dbReference>
<dbReference type="KEGG" id="nfl:COO91_04769"/>
<evidence type="ECO:0000256" key="1">
    <source>
        <dbReference type="SAM" id="Phobius"/>
    </source>
</evidence>
<dbReference type="OrthoDB" id="483418at2"/>
<accession>A0A2K8STI8</accession>
<keyword evidence="3" id="KW-1185">Reference proteome</keyword>
<organism evidence="2 3">
    <name type="scientific">Nostoc flagelliforme CCNUN1</name>
    <dbReference type="NCBI Taxonomy" id="2038116"/>
    <lineage>
        <taxon>Bacteria</taxon>
        <taxon>Bacillati</taxon>
        <taxon>Cyanobacteriota</taxon>
        <taxon>Cyanophyceae</taxon>
        <taxon>Nostocales</taxon>
        <taxon>Nostocaceae</taxon>
        <taxon>Nostoc</taxon>
    </lineage>
</organism>
<protein>
    <submittedName>
        <fullName evidence="2">Uncharacterized protein</fullName>
    </submittedName>
</protein>
<name>A0A2K8STI8_9NOSO</name>
<feature type="transmembrane region" description="Helical" evidence="1">
    <location>
        <begin position="16"/>
        <end position="38"/>
    </location>
</feature>